<keyword evidence="4" id="KW-0812">Transmembrane</keyword>
<keyword evidence="5 10" id="KW-0732">Signal</keyword>
<evidence type="ECO:0000256" key="9">
    <source>
        <dbReference type="SAM" id="MobiDB-lite"/>
    </source>
</evidence>
<feature type="region of interest" description="Disordered" evidence="9">
    <location>
        <begin position="259"/>
        <end position="292"/>
    </location>
</feature>
<organism evidence="11 12">
    <name type="scientific">Diacronema lutheri</name>
    <name type="common">Unicellular marine alga</name>
    <name type="synonym">Monochrysis lutheri</name>
    <dbReference type="NCBI Taxonomy" id="2081491"/>
    <lineage>
        <taxon>Eukaryota</taxon>
        <taxon>Haptista</taxon>
        <taxon>Haptophyta</taxon>
        <taxon>Pavlovophyceae</taxon>
        <taxon>Pavlovales</taxon>
        <taxon>Pavlovaceae</taxon>
        <taxon>Diacronema</taxon>
    </lineage>
</organism>
<feature type="signal peptide" evidence="10">
    <location>
        <begin position="1"/>
        <end position="18"/>
    </location>
</feature>
<evidence type="ECO:0000256" key="1">
    <source>
        <dbReference type="ARBA" id="ARBA00004115"/>
    </source>
</evidence>
<dbReference type="EMBL" id="JAGTXO010000015">
    <property type="protein sequence ID" value="KAG8463701.1"/>
    <property type="molecule type" value="Genomic_DNA"/>
</dbReference>
<dbReference type="OMA" id="AFHVNEV"/>
<dbReference type="PANTHER" id="PTHR21397">
    <property type="entry name" value="CHROMATIN COMPLEXES SUBUNIT BAP18-RELATED"/>
    <property type="match status" value="1"/>
</dbReference>
<comment type="subcellular location">
    <subcellularLocation>
        <location evidence="1">Endoplasmic reticulum membrane</location>
        <topology evidence="1">Single-pass type I membrane protein</topology>
    </subcellularLocation>
</comment>
<dbReference type="OrthoDB" id="1894652at2759"/>
<evidence type="ECO:0000256" key="7">
    <source>
        <dbReference type="ARBA" id="ARBA00022989"/>
    </source>
</evidence>
<dbReference type="AlphaFoldDB" id="A0A8J6CA48"/>
<proteinExistence type="inferred from homology"/>
<feature type="chain" id="PRO_5035297581" description="ER membrane protein complex subunit 10" evidence="10">
    <location>
        <begin position="19"/>
        <end position="292"/>
    </location>
</feature>
<evidence type="ECO:0000313" key="12">
    <source>
        <dbReference type="Proteomes" id="UP000751190"/>
    </source>
</evidence>
<keyword evidence="8" id="KW-0472">Membrane</keyword>
<accession>A0A8J6CA48</accession>
<keyword evidence="12" id="KW-1185">Reference proteome</keyword>
<feature type="compositionally biased region" description="Gly residues" evidence="9">
    <location>
        <begin position="211"/>
        <end position="225"/>
    </location>
</feature>
<dbReference type="CDD" id="cd22209">
    <property type="entry name" value="EMC10"/>
    <property type="match status" value="1"/>
</dbReference>
<comment type="caution">
    <text evidence="11">The sequence shown here is derived from an EMBL/GenBank/DDBJ whole genome shotgun (WGS) entry which is preliminary data.</text>
</comment>
<dbReference type="Proteomes" id="UP000751190">
    <property type="component" value="Unassembled WGS sequence"/>
</dbReference>
<sequence length="292" mass="29578">MAARLAAFAAVFLAQSKAFDFGDVETQPSDHAQASARPAAVFGTEDESMFTLEHALADGAHGERVWTKRATFSYREAPRYVAVHTRQAAVVRLAPASLDEAELRAFGELVTEGNAYSIRVPSVLNDPASRPVVASVPACGLLRSHGAELLTLQIDTAGTVVALGYALPEAGAPCDPGTWQMPSSLAFNTSVSVHAPVDGPLPRGRPDAGAGPAGKGGGGGKGGESGGEEAAPPKSFVQRYWYYILPAMVVMLLGGGDPPAEAGAPGARPGVTGPGGGGGGGGGAARAPARRA</sequence>
<keyword evidence="7" id="KW-1133">Transmembrane helix</keyword>
<evidence type="ECO:0000313" key="11">
    <source>
        <dbReference type="EMBL" id="KAG8463701.1"/>
    </source>
</evidence>
<dbReference type="Pfam" id="PF21203">
    <property type="entry name" value="ECM10"/>
    <property type="match status" value="1"/>
</dbReference>
<evidence type="ECO:0000256" key="3">
    <source>
        <dbReference type="ARBA" id="ARBA00020105"/>
    </source>
</evidence>
<gene>
    <name evidence="11" type="ORF">KFE25_003974</name>
</gene>
<evidence type="ECO:0000256" key="8">
    <source>
        <dbReference type="ARBA" id="ARBA00023136"/>
    </source>
</evidence>
<evidence type="ECO:0000256" key="4">
    <source>
        <dbReference type="ARBA" id="ARBA00022692"/>
    </source>
</evidence>
<evidence type="ECO:0000256" key="10">
    <source>
        <dbReference type="SAM" id="SignalP"/>
    </source>
</evidence>
<feature type="compositionally biased region" description="Gly residues" evidence="9">
    <location>
        <begin position="272"/>
        <end position="284"/>
    </location>
</feature>
<evidence type="ECO:0000256" key="5">
    <source>
        <dbReference type="ARBA" id="ARBA00022729"/>
    </source>
</evidence>
<dbReference type="GO" id="GO:0005789">
    <property type="term" value="C:endoplasmic reticulum membrane"/>
    <property type="evidence" value="ECO:0007669"/>
    <property type="project" value="UniProtKB-SubCell"/>
</dbReference>
<name>A0A8J6CA48_DIALT</name>
<keyword evidence="6" id="KW-0256">Endoplasmic reticulum</keyword>
<feature type="compositionally biased region" description="Low complexity" evidence="9">
    <location>
        <begin position="259"/>
        <end position="271"/>
    </location>
</feature>
<feature type="region of interest" description="Disordered" evidence="9">
    <location>
        <begin position="196"/>
        <end position="231"/>
    </location>
</feature>
<evidence type="ECO:0000256" key="2">
    <source>
        <dbReference type="ARBA" id="ARBA00007695"/>
    </source>
</evidence>
<evidence type="ECO:0000256" key="6">
    <source>
        <dbReference type="ARBA" id="ARBA00022824"/>
    </source>
</evidence>
<protein>
    <recommendedName>
        <fullName evidence="3">ER membrane protein complex subunit 10</fullName>
    </recommendedName>
</protein>
<dbReference type="PANTHER" id="PTHR21397:SF4">
    <property type="entry name" value="ER MEMBRANE PROTEIN COMPLEX SUBUNIT 10"/>
    <property type="match status" value="1"/>
</dbReference>
<reference evidence="11" key="1">
    <citation type="submission" date="2021-05" db="EMBL/GenBank/DDBJ databases">
        <title>The genome of the haptophyte Pavlova lutheri (Diacronema luteri, Pavlovales) - a model for lipid biosynthesis in eukaryotic algae.</title>
        <authorList>
            <person name="Hulatt C.J."/>
            <person name="Posewitz M.C."/>
        </authorList>
    </citation>
    <scope>NUCLEOTIDE SEQUENCE</scope>
    <source>
        <strain evidence="11">NIVA-4/92</strain>
    </source>
</reference>
<comment type="similarity">
    <text evidence="2">Belongs to the EMC10 family.</text>
</comment>